<organism evidence="7 8">
    <name type="scientific">Desulfofundulus kuznetsovii (strain DSM 6115 / VKM B-1805 / 17)</name>
    <name type="common">Desulfotomaculum kuznetsovii</name>
    <dbReference type="NCBI Taxonomy" id="760568"/>
    <lineage>
        <taxon>Bacteria</taxon>
        <taxon>Bacillati</taxon>
        <taxon>Bacillota</taxon>
        <taxon>Clostridia</taxon>
        <taxon>Eubacteriales</taxon>
        <taxon>Peptococcaceae</taxon>
        <taxon>Desulfofundulus</taxon>
    </lineage>
</organism>
<dbReference type="InterPro" id="IPR011639">
    <property type="entry name" value="MethylTrfase_TaqI-like_dom"/>
</dbReference>
<dbReference type="GO" id="GO:0009007">
    <property type="term" value="F:site-specific DNA-methyltransferase (adenine-specific) activity"/>
    <property type="evidence" value="ECO:0007669"/>
    <property type="project" value="UniProtKB-EC"/>
</dbReference>
<keyword evidence="3" id="KW-0808">Transferase</keyword>
<keyword evidence="4" id="KW-0949">S-adenosyl-L-methionine</keyword>
<dbReference type="PRINTS" id="PR00507">
    <property type="entry name" value="N12N6MTFRASE"/>
</dbReference>
<dbReference type="PANTHER" id="PTHR33841:SF1">
    <property type="entry name" value="DNA METHYLTRANSFERASE A"/>
    <property type="match status" value="1"/>
</dbReference>
<evidence type="ECO:0000256" key="1">
    <source>
        <dbReference type="ARBA" id="ARBA00011900"/>
    </source>
</evidence>
<dbReference type="EC" id="2.1.1.72" evidence="1"/>
<name>A0AAU8PUR4_DESK7</name>
<keyword evidence="2" id="KW-0489">Methyltransferase</keyword>
<dbReference type="SUPFAM" id="SSF53335">
    <property type="entry name" value="S-adenosyl-L-methionine-dependent methyltransferases"/>
    <property type="match status" value="1"/>
</dbReference>
<dbReference type="GO" id="GO:0006304">
    <property type="term" value="P:DNA modification"/>
    <property type="evidence" value="ECO:0007669"/>
    <property type="project" value="InterPro"/>
</dbReference>
<dbReference type="Pfam" id="PF07669">
    <property type="entry name" value="Eco57I"/>
    <property type="match status" value="1"/>
</dbReference>
<gene>
    <name evidence="7" type="ordered locus">Desku_2330</name>
</gene>
<dbReference type="GO" id="GO:0032259">
    <property type="term" value="P:methylation"/>
    <property type="evidence" value="ECO:0007669"/>
    <property type="project" value="UniProtKB-KW"/>
</dbReference>
<dbReference type="Proteomes" id="UP000009229">
    <property type="component" value="Chromosome"/>
</dbReference>
<dbReference type="REBASE" id="36335">
    <property type="entry name" value="Dku6115ORF2330P"/>
</dbReference>
<sequence length="1346" mass="155067">MRFPCLKVEGGLLAPDLLDQIAEGSAPGQQPADFGLAARSRLADEIAAVWMGARNHWHAFLHRLERLPESDPATTVTRDQWVIPLLSLLGYDLTYVPRAAEVDGRTFFISHRAGSNESAPPVHIVGSRQSLDRRPAAGRSRLAPHSLVQEYLNRTEHLWGIVTNGFTLRLLRDSQRIARQAYIEFDLQRMMAEENYADFVLFYRLAHRTRLPQDIAASDCWLESYYNITVVQGGRIRDHLRDNVEEALKILGNAILGHPQNGGLRDKVRAEALTSLEFYQQLLRLIYRFLFLMVAEERGLLTDNTVYRKYYSMERLRRLCQVRSAYTEHTDLWLGLKTIFHLLRDERLGAELGLPPLNGDLFNPTLTPDLNDVHLTNRDLLRGFWYLSMYQENAHAPWRRINYAALDVEELGSVYESLLDFHPLVLWPGEYPEFRLESGTERKTTGSYYTPRELVSELVESALVPVIRERVEKAKTTAQKEETLLSLKVCDPACGSGHFLLAAARRLGRELARIRAGGDEPAPDQVRLATREVIGRSIYGVDKNPLAVDLCKVALWIEGHAPGKPLTFLDHRIKCGDSLVGVLDLTVLNKGIPDEAFEAVAGDEKATARALKKRNREEKSQLTISFSPAKELDQLVDKYRLLIALPDDTPDQVRQKAEYYRELQQHGSAWWHRHTACNLWTAAFFASLTREAGQGNKVPTSDTLFRQLENRAPDPRAVGAAWGLAQKHRFFHWPLEFPEVFAQGGFDVVLCNPPWERIKLQEEEFFATRDQKIASALNKAARQRLINRLPEENPLLWQEYQDAKHTAEATSKFLRGSGRFPLTARGDINTYSVFTELFSQLLRPSGCAGVVLPTGIATDDTNKQFFAHLVETGRLVSLYDFENREGIFPGVHKSYKFSLLTMRGQKEKEEKATMRFAFFLINTDQLRDSHRVFELSPEELALFNPNTRTCPVFRTRADAELTKKIYRCVPVLINEHTGENPWGVRFMRMFDMSNDSHLFRTTQELERQGFSLVRGRDLGRPDGLCFTNGKEIWLPLYEAKMIWQFDHRFGTYRGVPLNTSSTHLPTPREEEYANPDYFVLPRYWVREEEVEACLKQWNREGTQLLWEWNRGWLLGFRDVTNATNERTAIFTILPRVGVGHTMPLILAESKRVACLIANVNTIIFDFSARQKIGGIHLTYNYLKQLPVLPPDAYTEADLFFIVPRVLELVYTAWDLESFAREVWQDCPRELRQEIARRWQECCGRSPKVHPDAEMIPPFRWDPDRRAIIRAELDAYYAKLYGLTRDELRYILDPKDVFGPDFPGETFRVLKEKEERQFGEYRTRRLVLEAWDRLENESRNWSDGDHL</sequence>
<dbReference type="InterPro" id="IPR002052">
    <property type="entry name" value="DNA_methylase_N6_adenine_CS"/>
</dbReference>
<evidence type="ECO:0000313" key="8">
    <source>
        <dbReference type="Proteomes" id="UP000009229"/>
    </source>
</evidence>
<dbReference type="GO" id="GO:0003676">
    <property type="term" value="F:nucleic acid binding"/>
    <property type="evidence" value="ECO:0007669"/>
    <property type="project" value="InterPro"/>
</dbReference>
<evidence type="ECO:0000256" key="3">
    <source>
        <dbReference type="ARBA" id="ARBA00022679"/>
    </source>
</evidence>
<dbReference type="InterPro" id="IPR029063">
    <property type="entry name" value="SAM-dependent_MTases_sf"/>
</dbReference>
<dbReference type="KEGG" id="dku:Desku_2330"/>
<accession>A0AAU8PUR4</accession>
<protein>
    <recommendedName>
        <fullName evidence="1">site-specific DNA-methyltransferase (adenine-specific)</fullName>
        <ecNumber evidence="1">2.1.1.72</ecNumber>
    </recommendedName>
</protein>
<feature type="domain" description="Type II methyltransferase M.TaqI-like" evidence="6">
    <location>
        <begin position="537"/>
        <end position="768"/>
    </location>
</feature>
<dbReference type="PROSITE" id="PS00092">
    <property type="entry name" value="N6_MTASE"/>
    <property type="match status" value="1"/>
</dbReference>
<keyword evidence="8" id="KW-1185">Reference proteome</keyword>
<evidence type="ECO:0000256" key="2">
    <source>
        <dbReference type="ARBA" id="ARBA00022603"/>
    </source>
</evidence>
<comment type="catalytic activity">
    <reaction evidence="5">
        <text>a 2'-deoxyadenosine in DNA + S-adenosyl-L-methionine = an N(6)-methyl-2'-deoxyadenosine in DNA + S-adenosyl-L-homocysteine + H(+)</text>
        <dbReference type="Rhea" id="RHEA:15197"/>
        <dbReference type="Rhea" id="RHEA-COMP:12418"/>
        <dbReference type="Rhea" id="RHEA-COMP:12419"/>
        <dbReference type="ChEBI" id="CHEBI:15378"/>
        <dbReference type="ChEBI" id="CHEBI:57856"/>
        <dbReference type="ChEBI" id="CHEBI:59789"/>
        <dbReference type="ChEBI" id="CHEBI:90615"/>
        <dbReference type="ChEBI" id="CHEBI:90616"/>
        <dbReference type="EC" id="2.1.1.72"/>
    </reaction>
</comment>
<dbReference type="EMBL" id="CP002770">
    <property type="protein sequence ID" value="AEG15866.1"/>
    <property type="molecule type" value="Genomic_DNA"/>
</dbReference>
<reference evidence="8" key="1">
    <citation type="submission" date="2011-05" db="EMBL/GenBank/DDBJ databases">
        <title>Complete sequence of Desulfotomaculum kuznetsovii DSM 6115.</title>
        <authorList>
            <person name="Lucas S."/>
            <person name="Han J."/>
            <person name="Lapidus A."/>
            <person name="Cheng J.-F."/>
            <person name="Goodwin L."/>
            <person name="Pitluck S."/>
            <person name="Peters L."/>
            <person name="Mikhailova N."/>
            <person name="Lu M."/>
            <person name="Saunders E."/>
            <person name="Han C."/>
            <person name="Tapia R."/>
            <person name="Land M."/>
            <person name="Hauser L."/>
            <person name="Kyrpides N."/>
            <person name="Ivanova N."/>
            <person name="Pagani I."/>
            <person name="Nazina T."/>
            <person name="Ivanova A."/>
            <person name="Parshina S."/>
            <person name="Kuever J."/>
            <person name="Muyzer G."/>
            <person name="Plugge C."/>
            <person name="Stams A."/>
            <person name="Woyke T."/>
        </authorList>
    </citation>
    <scope>NUCLEOTIDE SEQUENCE [LARGE SCALE GENOMIC DNA]</scope>
    <source>
        <strain evidence="8">DSM 6115 / VKM B-1805 / 17</strain>
    </source>
</reference>
<dbReference type="PANTHER" id="PTHR33841">
    <property type="entry name" value="DNA METHYLTRANSFERASE YEEA-RELATED"/>
    <property type="match status" value="1"/>
</dbReference>
<evidence type="ECO:0000313" key="7">
    <source>
        <dbReference type="EMBL" id="AEG15866.1"/>
    </source>
</evidence>
<dbReference type="Gene3D" id="3.40.50.150">
    <property type="entry name" value="Vaccinia Virus protein VP39"/>
    <property type="match status" value="2"/>
</dbReference>
<evidence type="ECO:0000256" key="4">
    <source>
        <dbReference type="ARBA" id="ARBA00022691"/>
    </source>
</evidence>
<evidence type="ECO:0000256" key="5">
    <source>
        <dbReference type="ARBA" id="ARBA00047942"/>
    </source>
</evidence>
<evidence type="ECO:0000259" key="6">
    <source>
        <dbReference type="Pfam" id="PF07669"/>
    </source>
</evidence>
<dbReference type="InterPro" id="IPR050953">
    <property type="entry name" value="N4_N6_ade-DNA_methylase"/>
</dbReference>
<proteinExistence type="predicted"/>